<reference evidence="4" key="1">
    <citation type="journal article" date="2018" name="Nat. Microbiol.">
        <title>Leveraging single-cell genomics to expand the fungal tree of life.</title>
        <authorList>
            <person name="Ahrendt S.R."/>
            <person name="Quandt C.A."/>
            <person name="Ciobanu D."/>
            <person name="Clum A."/>
            <person name="Salamov A."/>
            <person name="Andreopoulos B."/>
            <person name="Cheng J.F."/>
            <person name="Woyke T."/>
            <person name="Pelin A."/>
            <person name="Henrissat B."/>
            <person name="Reynolds N.K."/>
            <person name="Benny G.L."/>
            <person name="Smith M.E."/>
            <person name="James T.Y."/>
            <person name="Grigoriev I.V."/>
        </authorList>
    </citation>
    <scope>NUCLEOTIDE SEQUENCE [LARGE SCALE GENOMIC DNA]</scope>
</reference>
<dbReference type="PROSITE" id="PS00107">
    <property type="entry name" value="PROTEIN_KINASE_ATP"/>
    <property type="match status" value="1"/>
</dbReference>
<name>A0A4P9WKA7_9FUNG</name>
<keyword evidence="1" id="KW-0067">ATP-binding</keyword>
<dbReference type="InterPro" id="IPR008266">
    <property type="entry name" value="Tyr_kinase_AS"/>
</dbReference>
<protein>
    <submittedName>
        <fullName evidence="3">Uncharacterized protein</fullName>
    </submittedName>
</protein>
<dbReference type="PROSITE" id="PS00109">
    <property type="entry name" value="PROTEIN_KINASE_TYR"/>
    <property type="match status" value="1"/>
</dbReference>
<evidence type="ECO:0000313" key="4">
    <source>
        <dbReference type="Proteomes" id="UP000269721"/>
    </source>
</evidence>
<accession>A0A4P9WKA7</accession>
<keyword evidence="4" id="KW-1185">Reference proteome</keyword>
<dbReference type="PANTHER" id="PTHR37171:SF1">
    <property type="entry name" value="SERINE_THREONINE-PROTEIN KINASE YRZF-RELATED"/>
    <property type="match status" value="1"/>
</dbReference>
<evidence type="ECO:0000256" key="1">
    <source>
        <dbReference type="PROSITE-ProRule" id="PRU10141"/>
    </source>
</evidence>
<evidence type="ECO:0000256" key="2">
    <source>
        <dbReference type="SAM" id="MobiDB-lite"/>
    </source>
</evidence>
<dbReference type="InterPro" id="IPR011009">
    <property type="entry name" value="Kinase-like_dom_sf"/>
</dbReference>
<dbReference type="Proteomes" id="UP000269721">
    <property type="component" value="Unassembled WGS sequence"/>
</dbReference>
<feature type="compositionally biased region" description="Polar residues" evidence="2">
    <location>
        <begin position="282"/>
        <end position="292"/>
    </location>
</feature>
<sequence length="842" mass="92281">MWCPGRVRGGKARAGSGPEGTGKEAVSVDAACREIPLVGDNDDSAGTTHARFHFYYSASIGHWPAFRTNALVWPVNPAKTLLKLLHAFAGAGVCMHHLIHILYTLPFVSFSLWTPRSIGSEPDLNVELTGQFNSLLWLTDYNHEQLDDLGQGFDRSVPYEAESKKPSVLSTRGTRSIIQVYLDGDFNVVCSVNQLYTYLHEYKLTYGSLTTLTETWFVRRSRKDRIEIPDVVLRTSPTTDSPPSLHRAILYAWSLTETKPYRRTRSFGEGGAQNGAPGEETPQLSPNSVFSTPSSAWSIEKSLSRYTWKAAERVRWRAREARARTPAPSPTRISMLPRASLCAHPLPSRTMPAAFHCRPQTPCPLPARLFPSNRFNSPSSTHGSFRTTYPSSIGRWDTFTTDALDWQVDPGRNLVNETELNAQLILSYNSLLWLNDYRHEELEDLGEGFDPTIPFVSVKSGSAHVRFHDCKPDAVLQLSAEGQEALPLYLWESKKPSVLALRGARSILSAYRARDLNVVCAVNQLYTYLHEYRLTYGSLTTSTETWFVRRSQKDQLEISDIVMRNSATSPVGPSLRRAILFAWSLIQTKPVFDDHPGFDPSKHGPGSRPFPGSNSGIAPTTSTRTSARLTASRKSAASSSSSSSLTGVAAGSSDEPQESDDSGFAGTPTLLKDLSLDSVELSREVVGYGSMGRCLRGLFEGSPAIMKVLELGKTERGEQRLANEIEAYGALSALSGQAIGTCLGGGAWGALGVLATEEIMPGRVPGVESMDGFDAEHMGLIVASLRLIHDAGYVHGDVRPQNILFSGEGSARKALFIDLESAHVAWEGAREDEMEGVLCFVG</sequence>
<evidence type="ECO:0000313" key="3">
    <source>
        <dbReference type="EMBL" id="RKO92832.1"/>
    </source>
</evidence>
<proteinExistence type="predicted"/>
<keyword evidence="1" id="KW-0547">Nucleotide-binding</keyword>
<dbReference type="SUPFAM" id="SSF56112">
    <property type="entry name" value="Protein kinase-like (PK-like)"/>
    <property type="match status" value="1"/>
</dbReference>
<feature type="region of interest" description="Disordered" evidence="2">
    <location>
        <begin position="1"/>
        <end position="23"/>
    </location>
</feature>
<organism evidence="3 4">
    <name type="scientific">Blyttiomyces helicus</name>
    <dbReference type="NCBI Taxonomy" id="388810"/>
    <lineage>
        <taxon>Eukaryota</taxon>
        <taxon>Fungi</taxon>
        <taxon>Fungi incertae sedis</taxon>
        <taxon>Chytridiomycota</taxon>
        <taxon>Chytridiomycota incertae sedis</taxon>
        <taxon>Chytridiomycetes</taxon>
        <taxon>Chytridiomycetes incertae sedis</taxon>
        <taxon>Blyttiomyces</taxon>
    </lineage>
</organism>
<feature type="compositionally biased region" description="Low complexity" evidence="2">
    <location>
        <begin position="620"/>
        <end position="653"/>
    </location>
</feature>
<feature type="binding site" evidence="1">
    <location>
        <position position="707"/>
    </location>
    <ligand>
        <name>ATP</name>
        <dbReference type="ChEBI" id="CHEBI:30616"/>
    </ligand>
</feature>
<dbReference type="InterPro" id="IPR017441">
    <property type="entry name" value="Protein_kinase_ATP_BS"/>
</dbReference>
<dbReference type="OrthoDB" id="2136197at2759"/>
<gene>
    <name evidence="3" type="ORF">BDK51DRAFT_38292</name>
</gene>
<dbReference type="GO" id="GO:0005524">
    <property type="term" value="F:ATP binding"/>
    <property type="evidence" value="ECO:0007669"/>
    <property type="project" value="UniProtKB-UniRule"/>
</dbReference>
<dbReference type="EMBL" id="KZ994480">
    <property type="protein sequence ID" value="RKO92832.1"/>
    <property type="molecule type" value="Genomic_DNA"/>
</dbReference>
<dbReference type="PANTHER" id="PTHR37171">
    <property type="entry name" value="SERINE/THREONINE-PROTEIN KINASE YRZF-RELATED"/>
    <property type="match status" value="1"/>
</dbReference>
<feature type="region of interest" description="Disordered" evidence="2">
    <location>
        <begin position="594"/>
        <end position="666"/>
    </location>
</feature>
<dbReference type="GO" id="GO:0004672">
    <property type="term" value="F:protein kinase activity"/>
    <property type="evidence" value="ECO:0007669"/>
    <property type="project" value="InterPro"/>
</dbReference>
<dbReference type="InterPro" id="IPR052396">
    <property type="entry name" value="Meiotic_Drive_Suppr_Kinase"/>
</dbReference>
<feature type="region of interest" description="Disordered" evidence="2">
    <location>
        <begin position="264"/>
        <end position="292"/>
    </location>
</feature>
<dbReference type="AlphaFoldDB" id="A0A4P9WKA7"/>